<dbReference type="PANTHER" id="PTHR30485:SF1">
    <property type="entry name" value="CYTOCHROME YDHU-RELATED"/>
    <property type="match status" value="1"/>
</dbReference>
<dbReference type="PANTHER" id="PTHR30485">
    <property type="entry name" value="NI/FE-HYDROGENASE 1 B-TYPE CYTOCHROME SUBUNIT"/>
    <property type="match status" value="1"/>
</dbReference>
<dbReference type="InterPro" id="IPR011577">
    <property type="entry name" value="Cyt_b561_bac/Ni-Hgenase"/>
</dbReference>
<feature type="transmembrane region" description="Helical" evidence="12">
    <location>
        <begin position="47"/>
        <end position="66"/>
    </location>
</feature>
<keyword evidence="9 12" id="KW-1133">Transmembrane helix</keyword>
<dbReference type="GO" id="GO:0005506">
    <property type="term" value="F:iron ion binding"/>
    <property type="evidence" value="ECO:0007669"/>
    <property type="project" value="InterPro"/>
</dbReference>
<feature type="transmembrane region" description="Helical" evidence="12">
    <location>
        <begin position="222"/>
        <end position="246"/>
    </location>
</feature>
<sequence>MLNVGAARSAPAYRDGRACCKLLPVNDVRPAQVAPRKAYRHRLPTRLWHWANAVTVFVMIGSGLMISNAHPHLYWGVYGANLDTSWFNPPTFPGWLTIPSSYNLALARRWHLLFALVLAFNLLWFMIASLVNRHFARDLRVRAAELKPAALGRDVREHLRFRFHDAAHPERFNLAQKIAYCVALFVLLPLMIATGLSLSPGWNAGAPWLLDLFGGRQSARSIHFIACWAVVAFVVVHLVAVILAGWRQEIGAMLTGWLRVPEGEGH</sequence>
<evidence type="ECO:0000313" key="14">
    <source>
        <dbReference type="EMBL" id="SEM89411.1"/>
    </source>
</evidence>
<dbReference type="PRINTS" id="PR00161">
    <property type="entry name" value="NIHGNASECYTB"/>
</dbReference>
<dbReference type="GO" id="GO:0020037">
    <property type="term" value="F:heme binding"/>
    <property type="evidence" value="ECO:0007669"/>
    <property type="project" value="TreeGrafter"/>
</dbReference>
<keyword evidence="5" id="KW-0349">Heme</keyword>
<evidence type="ECO:0000256" key="3">
    <source>
        <dbReference type="ARBA" id="ARBA00022448"/>
    </source>
</evidence>
<dbReference type="SUPFAM" id="SSF81342">
    <property type="entry name" value="Transmembrane di-heme cytochromes"/>
    <property type="match status" value="1"/>
</dbReference>
<dbReference type="AlphaFoldDB" id="A0A1H8C2L2"/>
<dbReference type="GO" id="GO:0009055">
    <property type="term" value="F:electron transfer activity"/>
    <property type="evidence" value="ECO:0007669"/>
    <property type="project" value="InterPro"/>
</dbReference>
<feature type="domain" description="Cytochrome b561 bacterial/Ni-hydrogenase" evidence="13">
    <location>
        <begin position="40"/>
        <end position="256"/>
    </location>
</feature>
<dbReference type="InterPro" id="IPR016174">
    <property type="entry name" value="Di-haem_cyt_TM"/>
</dbReference>
<evidence type="ECO:0000256" key="6">
    <source>
        <dbReference type="ARBA" id="ARBA00022692"/>
    </source>
</evidence>
<dbReference type="InterPro" id="IPR051542">
    <property type="entry name" value="Hydrogenase_cytochrome"/>
</dbReference>
<reference evidence="15" key="1">
    <citation type="submission" date="2016-10" db="EMBL/GenBank/DDBJ databases">
        <authorList>
            <person name="Varghese N."/>
            <person name="Submissions S."/>
        </authorList>
    </citation>
    <scope>NUCLEOTIDE SEQUENCE [LARGE SCALE GENOMIC DNA]</scope>
    <source>
        <strain evidence="15">S6-262</strain>
    </source>
</reference>
<organism evidence="14 15">
    <name type="scientific">Sphingomonas gellani</name>
    <dbReference type="NCBI Taxonomy" id="1166340"/>
    <lineage>
        <taxon>Bacteria</taxon>
        <taxon>Pseudomonadati</taxon>
        <taxon>Pseudomonadota</taxon>
        <taxon>Alphaproteobacteria</taxon>
        <taxon>Sphingomonadales</taxon>
        <taxon>Sphingomonadaceae</taxon>
        <taxon>Sphingomonas</taxon>
    </lineage>
</organism>
<keyword evidence="8" id="KW-0249">Electron transport</keyword>
<dbReference type="Gene3D" id="1.20.950.20">
    <property type="entry name" value="Transmembrane di-heme cytochromes, Chain C"/>
    <property type="match status" value="1"/>
</dbReference>
<comment type="similarity">
    <text evidence="2">Belongs to the HupC/HyaC/HydC family.</text>
</comment>
<evidence type="ECO:0000256" key="4">
    <source>
        <dbReference type="ARBA" id="ARBA00022475"/>
    </source>
</evidence>
<keyword evidence="6 12" id="KW-0812">Transmembrane</keyword>
<feature type="transmembrane region" description="Helical" evidence="12">
    <location>
        <begin position="178"/>
        <end position="202"/>
    </location>
</feature>
<evidence type="ECO:0000256" key="12">
    <source>
        <dbReference type="SAM" id="Phobius"/>
    </source>
</evidence>
<keyword evidence="11 12" id="KW-0472">Membrane</keyword>
<evidence type="ECO:0000256" key="7">
    <source>
        <dbReference type="ARBA" id="ARBA00022723"/>
    </source>
</evidence>
<keyword evidence="4" id="KW-1003">Cell membrane</keyword>
<dbReference type="OrthoDB" id="9781740at2"/>
<evidence type="ECO:0000256" key="1">
    <source>
        <dbReference type="ARBA" id="ARBA00004651"/>
    </source>
</evidence>
<accession>A0A1H8C2L2</accession>
<dbReference type="Pfam" id="PF01292">
    <property type="entry name" value="Ni_hydr_CYTB"/>
    <property type="match status" value="1"/>
</dbReference>
<proteinExistence type="inferred from homology"/>
<dbReference type="GO" id="GO:0005886">
    <property type="term" value="C:plasma membrane"/>
    <property type="evidence" value="ECO:0007669"/>
    <property type="project" value="UniProtKB-SubCell"/>
</dbReference>
<dbReference type="STRING" id="1166340.SAMN05192583_1433"/>
<comment type="subcellular location">
    <subcellularLocation>
        <location evidence="1">Cell membrane</location>
        <topology evidence="1">Multi-pass membrane protein</topology>
    </subcellularLocation>
</comment>
<name>A0A1H8C2L2_9SPHN</name>
<evidence type="ECO:0000256" key="5">
    <source>
        <dbReference type="ARBA" id="ARBA00022617"/>
    </source>
</evidence>
<dbReference type="GO" id="GO:0022904">
    <property type="term" value="P:respiratory electron transport chain"/>
    <property type="evidence" value="ECO:0007669"/>
    <property type="project" value="InterPro"/>
</dbReference>
<keyword evidence="7" id="KW-0479">Metal-binding</keyword>
<evidence type="ECO:0000256" key="9">
    <source>
        <dbReference type="ARBA" id="ARBA00022989"/>
    </source>
</evidence>
<evidence type="ECO:0000259" key="13">
    <source>
        <dbReference type="Pfam" id="PF01292"/>
    </source>
</evidence>
<keyword evidence="15" id="KW-1185">Reference proteome</keyword>
<dbReference type="EMBL" id="FOCF01000003">
    <property type="protein sequence ID" value="SEM89411.1"/>
    <property type="molecule type" value="Genomic_DNA"/>
</dbReference>
<evidence type="ECO:0000256" key="8">
    <source>
        <dbReference type="ARBA" id="ARBA00022982"/>
    </source>
</evidence>
<feature type="transmembrane region" description="Helical" evidence="12">
    <location>
        <begin position="110"/>
        <end position="132"/>
    </location>
</feature>
<gene>
    <name evidence="14" type="ORF">SAMN05192583_1433</name>
</gene>
<evidence type="ECO:0000256" key="2">
    <source>
        <dbReference type="ARBA" id="ARBA00008622"/>
    </source>
</evidence>
<keyword evidence="3" id="KW-0813">Transport</keyword>
<dbReference type="InterPro" id="IPR000516">
    <property type="entry name" value="Ni-dep_Hydgase_cyt-B"/>
</dbReference>
<evidence type="ECO:0000256" key="11">
    <source>
        <dbReference type="ARBA" id="ARBA00023136"/>
    </source>
</evidence>
<evidence type="ECO:0000256" key="10">
    <source>
        <dbReference type="ARBA" id="ARBA00023004"/>
    </source>
</evidence>
<evidence type="ECO:0000313" key="15">
    <source>
        <dbReference type="Proteomes" id="UP000199206"/>
    </source>
</evidence>
<protein>
    <submittedName>
        <fullName evidence="14">Ni/Fe-hydrogenase, b-type cytochrome subunit</fullName>
    </submittedName>
</protein>
<dbReference type="Proteomes" id="UP000199206">
    <property type="component" value="Unassembled WGS sequence"/>
</dbReference>
<keyword evidence="10" id="KW-0408">Iron</keyword>